<keyword evidence="2" id="KW-1185">Reference proteome</keyword>
<dbReference type="PANTHER" id="PTHR14187:SF5">
    <property type="entry name" value="HEAT SHOCK 70 KDA PROTEIN 12A"/>
    <property type="match status" value="1"/>
</dbReference>
<dbReference type="SUPFAM" id="SSF53067">
    <property type="entry name" value="Actin-like ATPase domain"/>
    <property type="match status" value="1"/>
</dbReference>
<reference evidence="1" key="1">
    <citation type="journal article" date="2019" name="bioRxiv">
        <title>The Genome of the Zebra Mussel, Dreissena polymorpha: A Resource for Invasive Species Research.</title>
        <authorList>
            <person name="McCartney M.A."/>
            <person name="Auch B."/>
            <person name="Kono T."/>
            <person name="Mallez S."/>
            <person name="Zhang Y."/>
            <person name="Obille A."/>
            <person name="Becker A."/>
            <person name="Abrahante J.E."/>
            <person name="Garbe J."/>
            <person name="Badalamenti J.P."/>
            <person name="Herman A."/>
            <person name="Mangelson H."/>
            <person name="Liachko I."/>
            <person name="Sullivan S."/>
            <person name="Sone E.D."/>
            <person name="Koren S."/>
            <person name="Silverstein K.A.T."/>
            <person name="Beckman K.B."/>
            <person name="Gohl D.M."/>
        </authorList>
    </citation>
    <scope>NUCLEOTIDE SEQUENCE</scope>
    <source>
        <strain evidence="1">Duluth1</strain>
        <tissue evidence="1">Whole animal</tissue>
    </source>
</reference>
<dbReference type="InterPro" id="IPR043129">
    <property type="entry name" value="ATPase_NBD"/>
</dbReference>
<gene>
    <name evidence="1" type="ORF">DPMN_051109</name>
</gene>
<evidence type="ECO:0000313" key="1">
    <source>
        <dbReference type="EMBL" id="KAH3725275.1"/>
    </source>
</evidence>
<comment type="caution">
    <text evidence="1">The sequence shown here is derived from an EMBL/GenBank/DDBJ whole genome shotgun (WGS) entry which is preliminary data.</text>
</comment>
<dbReference type="Proteomes" id="UP000828390">
    <property type="component" value="Unassembled WGS sequence"/>
</dbReference>
<dbReference type="PANTHER" id="PTHR14187">
    <property type="entry name" value="ALPHA KINASE/ELONGATION FACTOR 2 KINASE"/>
    <property type="match status" value="1"/>
</dbReference>
<organism evidence="1 2">
    <name type="scientific">Dreissena polymorpha</name>
    <name type="common">Zebra mussel</name>
    <name type="synonym">Mytilus polymorpha</name>
    <dbReference type="NCBI Taxonomy" id="45954"/>
    <lineage>
        <taxon>Eukaryota</taxon>
        <taxon>Metazoa</taxon>
        <taxon>Spiralia</taxon>
        <taxon>Lophotrochozoa</taxon>
        <taxon>Mollusca</taxon>
        <taxon>Bivalvia</taxon>
        <taxon>Autobranchia</taxon>
        <taxon>Heteroconchia</taxon>
        <taxon>Euheterodonta</taxon>
        <taxon>Imparidentia</taxon>
        <taxon>Neoheterodontei</taxon>
        <taxon>Myida</taxon>
        <taxon>Dreissenoidea</taxon>
        <taxon>Dreissenidae</taxon>
        <taxon>Dreissena</taxon>
    </lineage>
</organism>
<accession>A0A9D4HNP9</accession>
<proteinExistence type="predicted"/>
<dbReference type="EMBL" id="JAIWYP010000012">
    <property type="protein sequence ID" value="KAH3725275.1"/>
    <property type="molecule type" value="Genomic_DNA"/>
</dbReference>
<name>A0A9D4HNP9_DREPO</name>
<reference evidence="1" key="2">
    <citation type="submission" date="2020-11" db="EMBL/GenBank/DDBJ databases">
        <authorList>
            <person name="McCartney M.A."/>
            <person name="Auch B."/>
            <person name="Kono T."/>
            <person name="Mallez S."/>
            <person name="Becker A."/>
            <person name="Gohl D.M."/>
            <person name="Silverstein K.A.T."/>
            <person name="Koren S."/>
            <person name="Bechman K.B."/>
            <person name="Herman A."/>
            <person name="Abrahante J.E."/>
            <person name="Garbe J."/>
        </authorList>
    </citation>
    <scope>NUCLEOTIDE SEQUENCE</scope>
    <source>
        <strain evidence="1">Duluth1</strain>
        <tissue evidence="1">Whole animal</tissue>
    </source>
</reference>
<protein>
    <submittedName>
        <fullName evidence="1">Uncharacterized protein</fullName>
    </submittedName>
</protein>
<dbReference type="AlphaFoldDB" id="A0A9D4HNP9"/>
<sequence>MKLEREFEASKLSIIPDSSEEKIKLSTPKLVREYITNNKIKFVDGAPISYNKNEETLEVNRVFVREKLFKTPCDLINATILKVLKEQPEIKIVVLVGGFAESGIVKQNVGDNIKKTFPDVKVVVPTSPFRAVLTGAVLFGHDPFIYKSRISRATYGVRTNTIFKEATHNPSKKWFDEENKVHRCKDVFDIHVKIGDSVSLNEALEAKTYTPLYKAQKEISIPVYESSEVGPTDGSVMYTTDSGCREIANIKVEIPTAEESSKRGVSVRMIYGGTQLSVIAECAHNGKECPAVIRFN</sequence>
<evidence type="ECO:0000313" key="2">
    <source>
        <dbReference type="Proteomes" id="UP000828390"/>
    </source>
</evidence>